<dbReference type="NCBIfam" id="TIGR03695">
    <property type="entry name" value="menH_SHCHC"/>
    <property type="match status" value="1"/>
</dbReference>
<comment type="similarity">
    <text evidence="3">Belongs to the AB hydrolase superfamily. MenH family.</text>
</comment>
<keyword evidence="1 3" id="KW-0474">Menaquinone biosynthesis</keyword>
<dbReference type="AlphaFoldDB" id="A0A841Q4X0"/>
<dbReference type="InterPro" id="IPR000073">
    <property type="entry name" value="AB_hydrolase_1"/>
</dbReference>
<dbReference type="RefSeq" id="WP_174497815.1">
    <property type="nucleotide sequence ID" value="NZ_CADDWK010000020.1"/>
</dbReference>
<dbReference type="PRINTS" id="PR00111">
    <property type="entry name" value="ABHYDROLASE"/>
</dbReference>
<evidence type="ECO:0000256" key="1">
    <source>
        <dbReference type="ARBA" id="ARBA00022428"/>
    </source>
</evidence>
<dbReference type="InterPro" id="IPR029058">
    <property type="entry name" value="AB_hydrolase_fold"/>
</dbReference>
<comment type="caution">
    <text evidence="5">The sequence shown here is derived from an EMBL/GenBank/DDBJ whole genome shotgun (WGS) entry which is preliminary data.</text>
</comment>
<evidence type="ECO:0000313" key="6">
    <source>
        <dbReference type="Proteomes" id="UP000581688"/>
    </source>
</evidence>
<keyword evidence="2 3" id="KW-0456">Lyase</keyword>
<gene>
    <name evidence="3" type="primary">menH</name>
    <name evidence="5" type="ORF">HNQ94_001852</name>
</gene>
<accession>A0A841Q4X0</accession>
<keyword evidence="6" id="KW-1185">Reference proteome</keyword>
<comment type="subunit">
    <text evidence="3">Monomer.</text>
</comment>
<dbReference type="Proteomes" id="UP000581688">
    <property type="component" value="Unassembled WGS sequence"/>
</dbReference>
<name>A0A841Q4X0_9BACI</name>
<dbReference type="EC" id="4.2.99.20" evidence="3"/>
<dbReference type="HAMAP" id="MF_01660">
    <property type="entry name" value="MenH"/>
    <property type="match status" value="1"/>
</dbReference>
<dbReference type="InterPro" id="IPR000639">
    <property type="entry name" value="Epox_hydrolase-like"/>
</dbReference>
<proteinExistence type="inferred from homology"/>
<feature type="domain" description="AB hydrolase-1" evidence="4">
    <location>
        <begin position="20"/>
        <end position="251"/>
    </location>
</feature>
<comment type="pathway">
    <text evidence="3">Quinol/quinone metabolism; 1,4-dihydroxy-2-naphthoate biosynthesis; 1,4-dihydroxy-2-naphthoate from chorismate: step 3/7.</text>
</comment>
<dbReference type="UniPathway" id="UPA01057">
    <property type="reaction ID" value="UER00900"/>
</dbReference>
<comment type="catalytic activity">
    <reaction evidence="3">
        <text>5-enolpyruvoyl-6-hydroxy-2-succinyl-cyclohex-3-ene-1-carboxylate = (1R,6R)-6-hydroxy-2-succinyl-cyclohexa-2,4-diene-1-carboxylate + pyruvate</text>
        <dbReference type="Rhea" id="RHEA:25597"/>
        <dbReference type="ChEBI" id="CHEBI:15361"/>
        <dbReference type="ChEBI" id="CHEBI:58689"/>
        <dbReference type="ChEBI" id="CHEBI:58818"/>
        <dbReference type="EC" id="4.2.99.20"/>
    </reaction>
</comment>
<evidence type="ECO:0000313" key="5">
    <source>
        <dbReference type="EMBL" id="MBB6453403.1"/>
    </source>
</evidence>
<dbReference type="Gene3D" id="3.40.50.1820">
    <property type="entry name" value="alpha/beta hydrolase"/>
    <property type="match status" value="1"/>
</dbReference>
<comment type="function">
    <text evidence="3">Catalyzes a proton abstraction reaction that results in 2,5-elimination of pyruvate from 2-succinyl-5-enolpyruvyl-6-hydroxy-3-cyclohexene-1-carboxylate (SEPHCHC) and the formation of 2-succinyl-6-hydroxy-2,4-cyclohexadiene-1-carboxylate (SHCHC).</text>
</comment>
<dbReference type="EMBL" id="JACHGH010000005">
    <property type="protein sequence ID" value="MBB6453403.1"/>
    <property type="molecule type" value="Genomic_DNA"/>
</dbReference>
<evidence type="ECO:0000259" key="4">
    <source>
        <dbReference type="Pfam" id="PF00561"/>
    </source>
</evidence>
<dbReference type="SUPFAM" id="SSF53474">
    <property type="entry name" value="alpha/beta-Hydrolases"/>
    <property type="match status" value="1"/>
</dbReference>
<dbReference type="GO" id="GO:0070205">
    <property type="term" value="F:2-succinyl-6-hydroxy-2,4-cyclohexadiene-1-carboxylate synthase activity"/>
    <property type="evidence" value="ECO:0007669"/>
    <property type="project" value="UniProtKB-UniRule"/>
</dbReference>
<dbReference type="PRINTS" id="PR00412">
    <property type="entry name" value="EPOXHYDRLASE"/>
</dbReference>
<reference evidence="5 6" key="1">
    <citation type="submission" date="2020-08" db="EMBL/GenBank/DDBJ databases">
        <title>Genomic Encyclopedia of Type Strains, Phase IV (KMG-IV): sequencing the most valuable type-strain genomes for metagenomic binning, comparative biology and taxonomic classification.</title>
        <authorList>
            <person name="Goeker M."/>
        </authorList>
    </citation>
    <scope>NUCLEOTIDE SEQUENCE [LARGE SCALE GENOMIC DNA]</scope>
    <source>
        <strain evidence="5 6">DSM 19612</strain>
    </source>
</reference>
<comment type="pathway">
    <text evidence="3">Quinol/quinone metabolism; menaquinone biosynthesis.</text>
</comment>
<sequence length="267" mass="30585">MFIEHNGDRYWVTIEGEGIPLVLLHGFTGTVHTWETLRSQWQNKFQVITIDLPGHGQTEVHPPYSMQTTCAAIFHLLKTLEYDHVHILGYSLGGRTAISFVNMYPEMVKTLIVESGSPGLKTQEEQELRIKNDEMLATMIEEEGLQHFVEYWAHIPLFASQKRLPKAVQEKIKKERLSQKGKGLADSLRYMGTGKQPSLWDKLSYIQIPTLFITGSYDQKFVEINNDMQKLLPNAIHKVIMDAGHAVHVEQPKFFGKIVSDFILHNE</sequence>
<dbReference type="Pfam" id="PF00561">
    <property type="entry name" value="Abhydrolase_1"/>
    <property type="match status" value="1"/>
</dbReference>
<protein>
    <recommendedName>
        <fullName evidence="3">Putative 2-succinyl-6-hydroxy-2,4-cyclohexadiene-1-carboxylate synthase</fullName>
        <shortName evidence="3">SHCHC synthase</shortName>
        <ecNumber evidence="3">4.2.99.20</ecNumber>
    </recommendedName>
</protein>
<dbReference type="PANTHER" id="PTHR42916">
    <property type="entry name" value="2-SUCCINYL-5-ENOLPYRUVYL-6-HYDROXY-3-CYCLOHEXENE-1-CARBOXYLATE SYNTHASE"/>
    <property type="match status" value="1"/>
</dbReference>
<dbReference type="GO" id="GO:0009234">
    <property type="term" value="P:menaquinone biosynthetic process"/>
    <property type="evidence" value="ECO:0007669"/>
    <property type="project" value="UniProtKB-UniRule"/>
</dbReference>
<organism evidence="5 6">
    <name type="scientific">Salirhabdus euzebyi</name>
    <dbReference type="NCBI Taxonomy" id="394506"/>
    <lineage>
        <taxon>Bacteria</taxon>
        <taxon>Bacillati</taxon>
        <taxon>Bacillota</taxon>
        <taxon>Bacilli</taxon>
        <taxon>Bacillales</taxon>
        <taxon>Bacillaceae</taxon>
        <taxon>Salirhabdus</taxon>
    </lineage>
</organism>
<dbReference type="UniPathway" id="UPA00079"/>
<evidence type="ECO:0000256" key="2">
    <source>
        <dbReference type="ARBA" id="ARBA00023239"/>
    </source>
</evidence>
<dbReference type="PANTHER" id="PTHR42916:SF1">
    <property type="entry name" value="PROTEIN PHYLLO, CHLOROPLASTIC"/>
    <property type="match status" value="1"/>
</dbReference>
<evidence type="ECO:0000256" key="3">
    <source>
        <dbReference type="HAMAP-Rule" id="MF_01660"/>
    </source>
</evidence>
<dbReference type="InterPro" id="IPR022485">
    <property type="entry name" value="SHCHC_synthase_MenH"/>
</dbReference>